<dbReference type="CDD" id="cd00084">
    <property type="entry name" value="HMG-box_SF"/>
    <property type="match status" value="1"/>
</dbReference>
<feature type="domain" description="HMG box" evidence="3">
    <location>
        <begin position="36"/>
        <end position="106"/>
    </location>
</feature>
<dbReference type="EMBL" id="JASEJX010000033">
    <property type="protein sequence ID" value="KAK4510321.1"/>
    <property type="molecule type" value="Genomic_DNA"/>
</dbReference>
<dbReference type="SMART" id="SM00398">
    <property type="entry name" value="HMG"/>
    <property type="match status" value="2"/>
</dbReference>
<dbReference type="RefSeq" id="XP_064676987.1">
    <property type="nucleotide sequence ID" value="XM_064824051.1"/>
</dbReference>
<evidence type="ECO:0000313" key="5">
    <source>
        <dbReference type="Proteomes" id="UP001304243"/>
    </source>
</evidence>
<dbReference type="Proteomes" id="UP001304243">
    <property type="component" value="Unassembled WGS sequence"/>
</dbReference>
<feature type="DNA-binding region" description="HMG box" evidence="2">
    <location>
        <begin position="36"/>
        <end position="106"/>
    </location>
</feature>
<dbReference type="InterPro" id="IPR009071">
    <property type="entry name" value="HMG_box_dom"/>
</dbReference>
<evidence type="ECO:0000256" key="2">
    <source>
        <dbReference type="PROSITE-ProRule" id="PRU00267"/>
    </source>
</evidence>
<dbReference type="SUPFAM" id="SSF47095">
    <property type="entry name" value="HMG-box"/>
    <property type="match status" value="2"/>
</dbReference>
<name>A0AAN7HWU9_9FUNG</name>
<dbReference type="Pfam" id="PF09011">
    <property type="entry name" value="HMG_box_2"/>
    <property type="match status" value="1"/>
</dbReference>
<evidence type="ECO:0000313" key="4">
    <source>
        <dbReference type="EMBL" id="KAK4510321.1"/>
    </source>
</evidence>
<dbReference type="InterPro" id="IPR050342">
    <property type="entry name" value="HMGB"/>
</dbReference>
<protein>
    <submittedName>
        <fullName evidence="4">NADH dehydrogenase [ubiquinone] 1 beta subcomplex subunit 9</fullName>
    </submittedName>
</protein>
<comment type="caution">
    <text evidence="4">The sequence shown here is derived from an EMBL/GenBank/DDBJ whole genome shotgun (WGS) entry which is preliminary data.</text>
</comment>
<reference evidence="4 5" key="1">
    <citation type="submission" date="2022-11" db="EMBL/GenBank/DDBJ databases">
        <title>Mucor velutinosus strain NIH1002 WGS.</title>
        <authorList>
            <person name="Subramanian P."/>
            <person name="Mullikin J.C."/>
            <person name="Segre J.A."/>
            <person name="Zelazny A.M."/>
        </authorList>
    </citation>
    <scope>NUCLEOTIDE SEQUENCE [LARGE SCALE GENOMIC DNA]</scope>
    <source>
        <strain evidence="4 5">NIH1002</strain>
    </source>
</reference>
<dbReference type="PANTHER" id="PTHR48112">
    <property type="entry name" value="HIGH MOBILITY GROUP PROTEIN DSP1"/>
    <property type="match status" value="1"/>
</dbReference>
<dbReference type="PROSITE" id="PS50118">
    <property type="entry name" value="HMG_BOX_2"/>
    <property type="match status" value="2"/>
</dbReference>
<evidence type="ECO:0000256" key="1">
    <source>
        <dbReference type="ARBA" id="ARBA00023125"/>
    </source>
</evidence>
<dbReference type="GO" id="GO:0003677">
    <property type="term" value="F:DNA binding"/>
    <property type="evidence" value="ECO:0007669"/>
    <property type="project" value="UniProtKB-UniRule"/>
</dbReference>
<organism evidence="4 5">
    <name type="scientific">Mucor velutinosus</name>
    <dbReference type="NCBI Taxonomy" id="708070"/>
    <lineage>
        <taxon>Eukaryota</taxon>
        <taxon>Fungi</taxon>
        <taxon>Fungi incertae sedis</taxon>
        <taxon>Mucoromycota</taxon>
        <taxon>Mucoromycotina</taxon>
        <taxon>Mucoromycetes</taxon>
        <taxon>Mucorales</taxon>
        <taxon>Mucorineae</taxon>
        <taxon>Mucoraceae</taxon>
        <taxon>Mucor</taxon>
    </lineage>
</organism>
<keyword evidence="5" id="KW-1185">Reference proteome</keyword>
<accession>A0AAN7HWU9</accession>
<keyword evidence="1 2" id="KW-0238">DNA-binding</keyword>
<keyword evidence="2" id="KW-0539">Nucleus</keyword>
<proteinExistence type="predicted"/>
<feature type="DNA-binding region" description="HMG box" evidence="2">
    <location>
        <begin position="135"/>
        <end position="203"/>
    </location>
</feature>
<dbReference type="InterPro" id="IPR036910">
    <property type="entry name" value="HMG_box_dom_sf"/>
</dbReference>
<dbReference type="GeneID" id="89948437"/>
<dbReference type="Pfam" id="PF00505">
    <property type="entry name" value="HMG_box"/>
    <property type="match status" value="1"/>
</dbReference>
<sequence length="211" mass="24616">MSLIKAFGSLTIQSRSYVSARVLHPKQFTSILQDVPVRPRSGWQLYMNENLRNFKDPSNNNKVDLKKAMQELSASWKAMPEAQKKVYNEKFEAAAKLHDDSKTKALLNATSKQIKEENGLRRKYNLPLLRDPRQPKRSKNSFLLYLDHLKATDDPFIRKSYGKDMVVEAGKKYRALSEAEKNVYREQAKAIQDKYNQEMHKYYVENGLRNE</sequence>
<evidence type="ECO:0000259" key="3">
    <source>
        <dbReference type="PROSITE" id="PS50118"/>
    </source>
</evidence>
<dbReference type="Gene3D" id="1.10.30.10">
    <property type="entry name" value="High mobility group box domain"/>
    <property type="match status" value="2"/>
</dbReference>
<dbReference type="GO" id="GO:0005634">
    <property type="term" value="C:nucleus"/>
    <property type="evidence" value="ECO:0007669"/>
    <property type="project" value="UniProtKB-UniRule"/>
</dbReference>
<gene>
    <name evidence="4" type="ORF">ATC70_004751</name>
</gene>
<feature type="domain" description="HMG box" evidence="3">
    <location>
        <begin position="135"/>
        <end position="203"/>
    </location>
</feature>
<dbReference type="AlphaFoldDB" id="A0AAN7HWU9"/>